<evidence type="ECO:0000313" key="5">
    <source>
        <dbReference type="EMBL" id="PKU84079.1"/>
    </source>
</evidence>
<dbReference type="PROSITE" id="PS50294">
    <property type="entry name" value="WD_REPEATS_REGION"/>
    <property type="match status" value="3"/>
</dbReference>
<dbReference type="InterPro" id="IPR040324">
    <property type="entry name" value="WDR44/Dgr2"/>
</dbReference>
<dbReference type="InterPro" id="IPR015943">
    <property type="entry name" value="WD40/YVTN_repeat-like_dom_sf"/>
</dbReference>
<evidence type="ECO:0000256" key="1">
    <source>
        <dbReference type="ARBA" id="ARBA00022574"/>
    </source>
</evidence>
<gene>
    <name evidence="5" type="primary">GB1</name>
    <name evidence="5" type="ORF">MA16_Dca010365</name>
</gene>
<dbReference type="AlphaFoldDB" id="A0A2I0X828"/>
<dbReference type="SMART" id="SM00320">
    <property type="entry name" value="WD40"/>
    <property type="match status" value="7"/>
</dbReference>
<evidence type="ECO:0000313" key="6">
    <source>
        <dbReference type="Proteomes" id="UP000233837"/>
    </source>
</evidence>
<dbReference type="PANTHER" id="PTHR14221:SF0">
    <property type="entry name" value="WD REPEAT-CONTAINING PROTEIN 44"/>
    <property type="match status" value="1"/>
</dbReference>
<keyword evidence="2" id="KW-0677">Repeat</keyword>
<dbReference type="InterPro" id="IPR020472">
    <property type="entry name" value="WD40_PAC1"/>
</dbReference>
<evidence type="ECO:0000256" key="4">
    <source>
        <dbReference type="SAM" id="MobiDB-lite"/>
    </source>
</evidence>
<name>A0A2I0X828_9ASPA</name>
<keyword evidence="1 3" id="KW-0853">WD repeat</keyword>
<dbReference type="Proteomes" id="UP000233837">
    <property type="component" value="Unassembled WGS sequence"/>
</dbReference>
<feature type="repeat" description="WD" evidence="3">
    <location>
        <begin position="259"/>
        <end position="300"/>
    </location>
</feature>
<dbReference type="PROSITE" id="PS50082">
    <property type="entry name" value="WD_REPEATS_2"/>
    <property type="match status" value="4"/>
</dbReference>
<dbReference type="Pfam" id="PF00400">
    <property type="entry name" value="WD40"/>
    <property type="match status" value="4"/>
</dbReference>
<organism evidence="5 6">
    <name type="scientific">Dendrobium catenatum</name>
    <dbReference type="NCBI Taxonomy" id="906689"/>
    <lineage>
        <taxon>Eukaryota</taxon>
        <taxon>Viridiplantae</taxon>
        <taxon>Streptophyta</taxon>
        <taxon>Embryophyta</taxon>
        <taxon>Tracheophyta</taxon>
        <taxon>Spermatophyta</taxon>
        <taxon>Magnoliopsida</taxon>
        <taxon>Liliopsida</taxon>
        <taxon>Asparagales</taxon>
        <taxon>Orchidaceae</taxon>
        <taxon>Epidendroideae</taxon>
        <taxon>Malaxideae</taxon>
        <taxon>Dendrobiinae</taxon>
        <taxon>Dendrobium</taxon>
    </lineage>
</organism>
<dbReference type="SUPFAM" id="SSF50978">
    <property type="entry name" value="WD40 repeat-like"/>
    <property type="match status" value="1"/>
</dbReference>
<dbReference type="EMBL" id="KZ502064">
    <property type="protein sequence ID" value="PKU84079.1"/>
    <property type="molecule type" value="Genomic_DNA"/>
</dbReference>
<evidence type="ECO:0000256" key="3">
    <source>
        <dbReference type="PROSITE-ProRule" id="PRU00221"/>
    </source>
</evidence>
<accession>A0A2I0X828</accession>
<reference evidence="5 6" key="1">
    <citation type="journal article" date="2016" name="Sci. Rep.">
        <title>The Dendrobium catenatum Lindl. genome sequence provides insights into polysaccharide synthase, floral development and adaptive evolution.</title>
        <authorList>
            <person name="Zhang G.Q."/>
            <person name="Xu Q."/>
            <person name="Bian C."/>
            <person name="Tsai W.C."/>
            <person name="Yeh C.M."/>
            <person name="Liu K.W."/>
            <person name="Yoshida K."/>
            <person name="Zhang L.S."/>
            <person name="Chang S.B."/>
            <person name="Chen F."/>
            <person name="Shi Y."/>
            <person name="Su Y.Y."/>
            <person name="Zhang Y.Q."/>
            <person name="Chen L.J."/>
            <person name="Yin Y."/>
            <person name="Lin M."/>
            <person name="Huang H."/>
            <person name="Deng H."/>
            <person name="Wang Z.W."/>
            <person name="Zhu S.L."/>
            <person name="Zhao X."/>
            <person name="Deng C."/>
            <person name="Niu S.C."/>
            <person name="Huang J."/>
            <person name="Wang M."/>
            <person name="Liu G.H."/>
            <person name="Yang H.J."/>
            <person name="Xiao X.J."/>
            <person name="Hsiao Y.Y."/>
            <person name="Wu W.L."/>
            <person name="Chen Y.Y."/>
            <person name="Mitsuda N."/>
            <person name="Ohme-Takagi M."/>
            <person name="Luo Y.B."/>
            <person name="Van de Peer Y."/>
            <person name="Liu Z.J."/>
        </authorList>
    </citation>
    <scope>NUCLEOTIDE SEQUENCE [LARGE SCALE GENOMIC DNA]</scope>
    <source>
        <tissue evidence="5">The whole plant</tissue>
    </source>
</reference>
<dbReference type="InterPro" id="IPR036322">
    <property type="entry name" value="WD40_repeat_dom_sf"/>
</dbReference>
<dbReference type="Gene3D" id="2.130.10.10">
    <property type="entry name" value="YVTN repeat-like/Quinoprotein amine dehydrogenase"/>
    <property type="match status" value="2"/>
</dbReference>
<protein>
    <submittedName>
        <fullName evidence="5">Guanine nucleotide-binding protein subunit beta</fullName>
    </submittedName>
</protein>
<feature type="compositionally biased region" description="Polar residues" evidence="4">
    <location>
        <begin position="111"/>
        <end position="127"/>
    </location>
</feature>
<feature type="repeat" description="WD" evidence="3">
    <location>
        <begin position="403"/>
        <end position="445"/>
    </location>
</feature>
<feature type="repeat" description="WD" evidence="3">
    <location>
        <begin position="363"/>
        <end position="403"/>
    </location>
</feature>
<sequence length="764" mass="86327">MMAQGCFSEEEEADQFFDTSEELSSLLDSFQEKNSNNLFDRDPLYQIWIKSPGSIQQRRTMFMKWMGLDQAGRAKPVSVDADGELMLDDSITMDFDRLSMDFGAVLRGSESENGCSSSPCSDEVQSTSEDRSSDAQFEHRVKNLDEDRVFTTSEFSQDGTVRSPVEFGSNQMVAVDEFERRLSSSFSSCNCENFPRRLRVGWLRRLGALACIADKQFYGVNSDISDYDPSRDTRFQRVFVRPYRKQFKELSAVYMGQNFVAHHGAILTMKFSPDGEYLASGGEDGVVRVWKVMECQRTNANDIPIDNPSCIYFSMKDNSELSPLYIDKKSMINSKSLRRTSDSACVVIPQDIFQISEKPLYEFHGHNGDVLDIAWSKDLHLLSSSVDKTVRLWKLGCDRCVKVFSHNNYVTSIQFNPTDERYFISGSIDGKARIWEISTGRVVDWTDVKQIITVVCYRPDGKVVVVGSMMGDCRFYDASGAFELFLLFSVTDGENLQSKILIFFFSSYHDSDNHLQLDAEITFQGRKKSVDKRITGFQFCPNNHLKLMVTSADSTVRILDGIELVSKFKGLCNAGSRISAMFTPNGQHIVSASEDSNVYIWNNTNQDHIHSTKNVKSSWSSERFTSNHVSVAIPWQGFLSKISQLNGDAKLISTQRHNTEFTEKDFSFFASSVGNKSDYLSPSSSFTLWPDFFSETTPKGSATWPEEKLPSTMPNSSSLSKSQLKFLKTSWQNTSSHSWGQVIVTAGCDGRIRSFQNYGLPVHL</sequence>
<keyword evidence="6" id="KW-1185">Reference proteome</keyword>
<dbReference type="InterPro" id="IPR001680">
    <property type="entry name" value="WD40_rpt"/>
</dbReference>
<dbReference type="PANTHER" id="PTHR14221">
    <property type="entry name" value="WD REPEAT DOMAIN 44"/>
    <property type="match status" value="1"/>
</dbReference>
<dbReference type="STRING" id="906689.A0A2I0X828"/>
<feature type="repeat" description="WD" evidence="3">
    <location>
        <begin position="582"/>
        <end position="611"/>
    </location>
</feature>
<reference evidence="5 6" key="2">
    <citation type="journal article" date="2017" name="Nature">
        <title>The Apostasia genome and the evolution of orchids.</title>
        <authorList>
            <person name="Zhang G.Q."/>
            <person name="Liu K.W."/>
            <person name="Li Z."/>
            <person name="Lohaus R."/>
            <person name="Hsiao Y.Y."/>
            <person name="Niu S.C."/>
            <person name="Wang J.Y."/>
            <person name="Lin Y.C."/>
            <person name="Xu Q."/>
            <person name="Chen L.J."/>
            <person name="Yoshida K."/>
            <person name="Fujiwara S."/>
            <person name="Wang Z.W."/>
            <person name="Zhang Y.Q."/>
            <person name="Mitsuda N."/>
            <person name="Wang M."/>
            <person name="Liu G.H."/>
            <person name="Pecoraro L."/>
            <person name="Huang H.X."/>
            <person name="Xiao X.J."/>
            <person name="Lin M."/>
            <person name="Wu X.Y."/>
            <person name="Wu W.L."/>
            <person name="Chen Y.Y."/>
            <person name="Chang S.B."/>
            <person name="Sakamoto S."/>
            <person name="Ohme-Takagi M."/>
            <person name="Yagi M."/>
            <person name="Zeng S.J."/>
            <person name="Shen C.Y."/>
            <person name="Yeh C.M."/>
            <person name="Luo Y.B."/>
            <person name="Tsai W.C."/>
            <person name="Van de Peer Y."/>
            <person name="Liu Z.J."/>
        </authorList>
    </citation>
    <scope>NUCLEOTIDE SEQUENCE [LARGE SCALE GENOMIC DNA]</scope>
    <source>
        <tissue evidence="5">The whole plant</tissue>
    </source>
</reference>
<proteinExistence type="predicted"/>
<dbReference type="PRINTS" id="PR00320">
    <property type="entry name" value="GPROTEINBRPT"/>
</dbReference>
<feature type="region of interest" description="Disordered" evidence="4">
    <location>
        <begin position="109"/>
        <end position="136"/>
    </location>
</feature>
<evidence type="ECO:0000256" key="2">
    <source>
        <dbReference type="ARBA" id="ARBA00022737"/>
    </source>
</evidence>